<dbReference type="GO" id="GO:0004534">
    <property type="term" value="F:5'-3' RNA exonuclease activity"/>
    <property type="evidence" value="ECO:0007669"/>
    <property type="project" value="TreeGrafter"/>
</dbReference>
<protein>
    <submittedName>
        <fullName evidence="2">Histidinol phosphatase</fullName>
    </submittedName>
</protein>
<dbReference type="AlphaFoldDB" id="A0A4Q2TY24"/>
<proteinExistence type="predicted"/>
<feature type="domain" description="Polymerase/histidinol phosphatase N-terminal" evidence="1">
    <location>
        <begin position="123"/>
        <end position="185"/>
    </location>
</feature>
<sequence length="412" mass="45100">MSAQNRVITATIDHFPDGEKSFVEIPFEVGPDIERIEVSYHFPFGGGGSVIDLGVARNGLMRGWTGSERGHVTLEEDRATPGYEPGPLVGAWHVVLGIVKIGPNCKVDVEIRLIGRRQRWLAGELHSHSEHSDGGVTVLDAIHRARTSALDFLAITDHNTVTQNDVQPDDPGILVIPAMELTSYWGHTNFLGLPRPVADWRCRSPRDVAEKMAEARANGATVVINHPFQNSAGGRWQSGFDVDFDALEIWNGNWSAMNEQGLAFWQELLSSGRRVPATGGSDFHLKNRRRHGRPANRLCVEGSSVADILAAVRAGRNVVAFAPDEAMAKPSTGEMPDFGSQVSAGREISVTFTGLSDGDEIRRVTETGVVEVLPAGTAATVCLDQRFSGRFVRYEVWHGKEPRLFTNPFYGE</sequence>
<dbReference type="PANTHER" id="PTHR42924:SF3">
    <property type="entry name" value="POLYMERASE_HISTIDINOL PHOSPHATASE N-TERMINAL DOMAIN-CONTAINING PROTEIN"/>
    <property type="match status" value="1"/>
</dbReference>
<name>A0A4Q2TY24_9HYPH</name>
<dbReference type="SMART" id="SM00481">
    <property type="entry name" value="POLIIIAc"/>
    <property type="match status" value="1"/>
</dbReference>
<evidence type="ECO:0000313" key="2">
    <source>
        <dbReference type="EMBL" id="RYC23971.1"/>
    </source>
</evidence>
<dbReference type="InterPro" id="IPR052018">
    <property type="entry name" value="PHP_domain"/>
</dbReference>
<dbReference type="InterPro" id="IPR016195">
    <property type="entry name" value="Pol/histidinol_Pase-like"/>
</dbReference>
<dbReference type="NCBIfam" id="NF038032">
    <property type="entry name" value="CehA_McbA_metalo"/>
    <property type="match status" value="1"/>
</dbReference>
<dbReference type="OrthoDB" id="9804333at2"/>
<dbReference type="Proteomes" id="UP000291088">
    <property type="component" value="Unassembled WGS sequence"/>
</dbReference>
<dbReference type="EMBL" id="SDVB01000101">
    <property type="protein sequence ID" value="RYC23971.1"/>
    <property type="molecule type" value="Genomic_DNA"/>
</dbReference>
<dbReference type="SUPFAM" id="SSF89550">
    <property type="entry name" value="PHP domain-like"/>
    <property type="match status" value="1"/>
</dbReference>
<reference evidence="2 3" key="1">
    <citation type="submission" date="2019-01" db="EMBL/GenBank/DDBJ databases">
        <authorList>
            <person name="Deng T."/>
        </authorList>
    </citation>
    <scope>NUCLEOTIDE SEQUENCE [LARGE SCALE GENOMIC DNA]</scope>
    <source>
        <strain evidence="2 3">F8825</strain>
    </source>
</reference>
<dbReference type="Gene3D" id="3.20.20.140">
    <property type="entry name" value="Metal-dependent hydrolases"/>
    <property type="match status" value="1"/>
</dbReference>
<evidence type="ECO:0000313" key="3">
    <source>
        <dbReference type="Proteomes" id="UP000291088"/>
    </source>
</evidence>
<dbReference type="GO" id="GO:0035312">
    <property type="term" value="F:5'-3' DNA exonuclease activity"/>
    <property type="evidence" value="ECO:0007669"/>
    <property type="project" value="TreeGrafter"/>
</dbReference>
<comment type="caution">
    <text evidence="2">The sequence shown here is derived from an EMBL/GenBank/DDBJ whole genome shotgun (WGS) entry which is preliminary data.</text>
</comment>
<dbReference type="PANTHER" id="PTHR42924">
    <property type="entry name" value="EXONUCLEASE"/>
    <property type="match status" value="1"/>
</dbReference>
<dbReference type="RefSeq" id="WP_129330539.1">
    <property type="nucleotide sequence ID" value="NZ_SDVB01000101.1"/>
</dbReference>
<dbReference type="InterPro" id="IPR003141">
    <property type="entry name" value="Pol/His_phosphatase_N"/>
</dbReference>
<keyword evidence="3" id="KW-1185">Reference proteome</keyword>
<organism evidence="2 3">
    <name type="scientific">Ciceribacter ferrooxidans</name>
    <dbReference type="NCBI Taxonomy" id="2509717"/>
    <lineage>
        <taxon>Bacteria</taxon>
        <taxon>Pseudomonadati</taxon>
        <taxon>Pseudomonadota</taxon>
        <taxon>Alphaproteobacteria</taxon>
        <taxon>Hyphomicrobiales</taxon>
        <taxon>Rhizobiaceae</taxon>
        <taxon>Ciceribacter</taxon>
    </lineage>
</organism>
<gene>
    <name evidence="2" type="ORF">EUU22_02575</name>
</gene>
<evidence type="ECO:0000259" key="1">
    <source>
        <dbReference type="SMART" id="SM00481"/>
    </source>
</evidence>
<accession>A0A4Q2TY24</accession>